<sequence>MENPLLLMIPGPTPVPEPVLFASARQPISHRSQDFRDLMADITVHLKWLHQTQNEVLILASSGTGAMEAGIINFLSPGDRVLVGCNGKFGDRWTLVCEQFGLITERITAPWGKALDPKRFRQHLEADLDKQIKAVIVTHSETSTGVLNDLETISRHIKAHGQALSIIDAVTSLGICPVPVDEWGLDVVVSASQKGYRMPPGLGFVCVSPKAWQAYETARFPRFYFDLGKCRTDAATNTTPFTPPVNLFFALQMSLTLMKAEGLSAMFAHQQRLMQATRAALHALDLPLFVPDHYVASPAVTAIAPDQVAPETLRFKLQQQYGVVIAAGQDHMRGKLVRIGHLGYVCDRSIVTTIAAIEAALKDLDYPFQVGAGVEAAHRIFKGS</sequence>
<evidence type="ECO:0000256" key="3">
    <source>
        <dbReference type="ARBA" id="ARBA00011771"/>
    </source>
</evidence>
<evidence type="ECO:0000256" key="8">
    <source>
        <dbReference type="PIRSR" id="PIRSR000524-50"/>
    </source>
</evidence>
<dbReference type="PANTHER" id="PTHR21152">
    <property type="entry name" value="AMINOTRANSFERASE CLASS V"/>
    <property type="match status" value="1"/>
</dbReference>
<dbReference type="SUPFAM" id="SSF53383">
    <property type="entry name" value="PLP-dependent transferases"/>
    <property type="match status" value="1"/>
</dbReference>
<evidence type="ECO:0000256" key="2">
    <source>
        <dbReference type="ARBA" id="ARBA00009236"/>
    </source>
</evidence>
<feature type="domain" description="Aminotransferase class V" evidence="11">
    <location>
        <begin position="27"/>
        <end position="330"/>
    </location>
</feature>
<evidence type="ECO:0000313" key="13">
    <source>
        <dbReference type="Proteomes" id="UP000000268"/>
    </source>
</evidence>
<dbReference type="PIRSF" id="PIRSF000524">
    <property type="entry name" value="SPT"/>
    <property type="match status" value="1"/>
</dbReference>
<comment type="subunit">
    <text evidence="3">Heterodimer of a large and a small subunit.</text>
</comment>
<dbReference type="InterPro" id="IPR000192">
    <property type="entry name" value="Aminotrans_V_dom"/>
</dbReference>
<dbReference type="AlphaFoldDB" id="B0BYL3"/>
<gene>
    <name evidence="12" type="ordered locus">AM1_0854</name>
</gene>
<dbReference type="KEGG" id="amr:AM1_0854"/>
<evidence type="ECO:0000256" key="4">
    <source>
        <dbReference type="ARBA" id="ARBA00022898"/>
    </source>
</evidence>
<evidence type="ECO:0000256" key="6">
    <source>
        <dbReference type="ARBA" id="ARBA00079151"/>
    </source>
</evidence>
<evidence type="ECO:0000256" key="5">
    <source>
        <dbReference type="ARBA" id="ARBA00054899"/>
    </source>
</evidence>
<dbReference type="eggNOG" id="COG0075">
    <property type="taxonomic scope" value="Bacteria"/>
</dbReference>
<keyword evidence="13" id="KW-1185">Reference proteome</keyword>
<dbReference type="InterPro" id="IPR015422">
    <property type="entry name" value="PyrdxlP-dep_Trfase_small"/>
</dbReference>
<comment type="cofactor">
    <cofactor evidence="1 8 10">
        <name>pyridoxal 5'-phosphate</name>
        <dbReference type="ChEBI" id="CHEBI:597326"/>
    </cofactor>
</comment>
<evidence type="ECO:0000256" key="9">
    <source>
        <dbReference type="RuleBase" id="RU004075"/>
    </source>
</evidence>
<evidence type="ECO:0000256" key="1">
    <source>
        <dbReference type="ARBA" id="ARBA00001933"/>
    </source>
</evidence>
<proteinExistence type="inferred from homology"/>
<dbReference type="InterPro" id="IPR015424">
    <property type="entry name" value="PyrdxlP-dep_Trfase"/>
</dbReference>
<dbReference type="Gene3D" id="3.90.1150.10">
    <property type="entry name" value="Aspartate Aminotransferase, domain 1"/>
    <property type="match status" value="1"/>
</dbReference>
<dbReference type="PANTHER" id="PTHR21152:SF40">
    <property type="entry name" value="ALANINE--GLYOXYLATE AMINOTRANSFERASE"/>
    <property type="match status" value="1"/>
</dbReference>
<keyword evidence="4 8" id="KW-0663">Pyridoxal phosphate</keyword>
<dbReference type="InterPro" id="IPR020578">
    <property type="entry name" value="Aminotrans_V_PyrdxlP_BS"/>
</dbReference>
<feature type="binding site" evidence="7">
    <location>
        <position position="338"/>
    </location>
    <ligand>
        <name>substrate</name>
    </ligand>
</feature>
<dbReference type="FunFam" id="3.40.640.10:FF:000054">
    <property type="entry name" value="Serine--glyoxylate aminotransferase"/>
    <property type="match status" value="1"/>
</dbReference>
<dbReference type="PROSITE" id="PS00595">
    <property type="entry name" value="AA_TRANSFER_CLASS_5"/>
    <property type="match status" value="1"/>
</dbReference>
<dbReference type="InterPro" id="IPR024169">
    <property type="entry name" value="SP_NH2Trfase/AEP_transaminase"/>
</dbReference>
<dbReference type="Proteomes" id="UP000000268">
    <property type="component" value="Chromosome"/>
</dbReference>
<evidence type="ECO:0000256" key="10">
    <source>
        <dbReference type="RuleBase" id="RU004504"/>
    </source>
</evidence>
<dbReference type="GO" id="GO:0004760">
    <property type="term" value="F:L-serine-pyruvate transaminase activity"/>
    <property type="evidence" value="ECO:0007669"/>
    <property type="project" value="TreeGrafter"/>
</dbReference>
<reference evidence="12 13" key="1">
    <citation type="journal article" date="2008" name="Proc. Natl. Acad. Sci. U.S.A.">
        <title>Niche adaptation and genome expansion in the chlorophyll d-producing cyanobacterium Acaryochloris marina.</title>
        <authorList>
            <person name="Swingley W.D."/>
            <person name="Chen M."/>
            <person name="Cheung P.C."/>
            <person name="Conrad A.L."/>
            <person name="Dejesa L.C."/>
            <person name="Hao J."/>
            <person name="Honchak B.M."/>
            <person name="Karbach L.E."/>
            <person name="Kurdoglu A."/>
            <person name="Lahiri S."/>
            <person name="Mastrian S.D."/>
            <person name="Miyashita H."/>
            <person name="Page L."/>
            <person name="Ramakrishna P."/>
            <person name="Satoh S."/>
            <person name="Sattley W.M."/>
            <person name="Shimada Y."/>
            <person name="Taylor H.L."/>
            <person name="Tomo T."/>
            <person name="Tsuchiya T."/>
            <person name="Wang Z.T."/>
            <person name="Raymond J."/>
            <person name="Mimuro M."/>
            <person name="Blankenship R.E."/>
            <person name="Touchman J.W."/>
        </authorList>
    </citation>
    <scope>NUCLEOTIDE SEQUENCE [LARGE SCALE GENOMIC DNA]</scope>
    <source>
        <strain evidence="13">MBIC 11017</strain>
    </source>
</reference>
<dbReference type="STRING" id="329726.AM1_0854"/>
<dbReference type="GO" id="GO:0008453">
    <property type="term" value="F:alanine-glyoxylate transaminase activity"/>
    <property type="evidence" value="ECO:0007669"/>
    <property type="project" value="TreeGrafter"/>
</dbReference>
<protein>
    <recommendedName>
        <fullName evidence="6">Tritium exchange subunit</fullName>
    </recommendedName>
</protein>
<evidence type="ECO:0000259" key="11">
    <source>
        <dbReference type="Pfam" id="PF00266"/>
    </source>
</evidence>
<evidence type="ECO:0000313" key="12">
    <source>
        <dbReference type="EMBL" id="ABW25898.1"/>
    </source>
</evidence>
<dbReference type="GO" id="GO:0019265">
    <property type="term" value="P:glycine biosynthetic process, by transamination of glyoxylate"/>
    <property type="evidence" value="ECO:0007669"/>
    <property type="project" value="TreeGrafter"/>
</dbReference>
<organism evidence="12 13">
    <name type="scientific">Acaryochloris marina (strain MBIC 11017)</name>
    <dbReference type="NCBI Taxonomy" id="329726"/>
    <lineage>
        <taxon>Bacteria</taxon>
        <taxon>Bacillati</taxon>
        <taxon>Cyanobacteriota</taxon>
        <taxon>Cyanophyceae</taxon>
        <taxon>Acaryochloridales</taxon>
        <taxon>Acaryochloridaceae</taxon>
        <taxon>Acaryochloris</taxon>
    </lineage>
</organism>
<dbReference type="RefSeq" id="WP_012161474.1">
    <property type="nucleotide sequence ID" value="NC_009925.1"/>
</dbReference>
<dbReference type="Gene3D" id="3.40.640.10">
    <property type="entry name" value="Type I PLP-dependent aspartate aminotransferase-like (Major domain)"/>
    <property type="match status" value="1"/>
</dbReference>
<dbReference type="OrthoDB" id="389074at2"/>
<feature type="modified residue" description="N6-(pyridoxal phosphate)lysine" evidence="8">
    <location>
        <position position="194"/>
    </location>
</feature>
<comment type="function">
    <text evidence="5">Soluble hydrogenase catalyzes both production and consumption of hydrogen from suitable artificial electron donors or acceptors. This subunit catalyzes the tritium-exchange activity.</text>
</comment>
<comment type="similarity">
    <text evidence="2 9">Belongs to the class-V pyridoxal-phosphate-dependent aminotransferase family.</text>
</comment>
<name>B0BYL3_ACAM1</name>
<accession>B0BYL3</accession>
<dbReference type="Pfam" id="PF00266">
    <property type="entry name" value="Aminotran_5"/>
    <property type="match status" value="1"/>
</dbReference>
<dbReference type="HOGENOM" id="CLU_027686_1_1_3"/>
<dbReference type="EMBL" id="CP000828">
    <property type="protein sequence ID" value="ABW25898.1"/>
    <property type="molecule type" value="Genomic_DNA"/>
</dbReference>
<evidence type="ECO:0000256" key="7">
    <source>
        <dbReference type="PIRSR" id="PIRSR000524-1"/>
    </source>
</evidence>
<dbReference type="InterPro" id="IPR015421">
    <property type="entry name" value="PyrdxlP-dep_Trfase_major"/>
</dbReference>